<dbReference type="InterPro" id="IPR043780">
    <property type="entry name" value="DUF5722"/>
</dbReference>
<feature type="region of interest" description="Disordered" evidence="1">
    <location>
        <begin position="36"/>
        <end position="114"/>
    </location>
</feature>
<reference evidence="4" key="2">
    <citation type="submission" date="2021-04" db="EMBL/GenBank/DDBJ databases">
        <authorList>
            <person name="Gilroy R."/>
        </authorList>
    </citation>
    <scope>NUCLEOTIDE SEQUENCE</scope>
    <source>
        <strain evidence="4">14324</strain>
    </source>
</reference>
<name>A0A9D2DU69_9FIRM</name>
<comment type="caution">
    <text evidence="4">The sequence shown here is derived from an EMBL/GenBank/DDBJ whole genome shotgun (WGS) entry which is preliminary data.</text>
</comment>
<sequence>MKKRVLAMMMAAVLTVSAAPVQIWASEDPGVQVFQAPAQGTESTEIFTETGGELQEPAADEEPVQIQEPEQPQDPAQIQEPEQPQDPVQTQEPEQPQDPAQIQEPGQSQDPEDIWQDGTEEDLFTQPEEVEVFSDGGELFSSEASPKANSCTITACSGISSGKIRITAKIPKAVKSKDNYYYLFQVNPVNDSLKKRITRVAKPKSGKGTITFNLNTAGHPEYVMSKFAVAVKSKSGSKLTSFTRVSAPSYVNAPEKTSKNQAAYFVPATKKGLQTTNIQELTQTKSKTVFFNLPVSILLANNAERVAYKYNGKTYYFNKIGGYTQLVRQCNQKGIQVTVQLMLDWSSATKSLTASGAKGPRSSYYAWNTKNAAAREKMEALFSFTAELFGSNDCYVSNWILGNEINTYSVWHYPGNMSKSEYITNYSETFRSLYNAVRSNRASSKVFLCVDHYWNMTVQGYAAKDVVDSVAKKLNTLQKGVNWNLAFHAYPYPLTDCRFWSGKNSNYLTNRSNSPIISLNNLSALTSYIRQTYGAKTRILLSEQGFTSTSGQDAQAAAVALGYYIAACNPMVDGFMIRSYQDESHEVAQGLAMGIKGKKAFSVFVNMDSSKTLKYTQNYLKKQVGSKWSGKVPGYNLKRLYTMYRSA</sequence>
<dbReference type="Pfam" id="PF18989">
    <property type="entry name" value="DUF5722"/>
    <property type="match status" value="1"/>
</dbReference>
<dbReference type="Gene3D" id="3.20.20.80">
    <property type="entry name" value="Glycosidases"/>
    <property type="match status" value="1"/>
</dbReference>
<dbReference type="InterPro" id="IPR017853">
    <property type="entry name" value="GH"/>
</dbReference>
<accession>A0A9D2DU69</accession>
<proteinExistence type="predicted"/>
<organism evidence="4 5">
    <name type="scientific">Candidatus Blautia faecigallinarum</name>
    <dbReference type="NCBI Taxonomy" id="2838488"/>
    <lineage>
        <taxon>Bacteria</taxon>
        <taxon>Bacillati</taxon>
        <taxon>Bacillota</taxon>
        <taxon>Clostridia</taxon>
        <taxon>Lachnospirales</taxon>
        <taxon>Lachnospiraceae</taxon>
        <taxon>Blautia</taxon>
    </lineage>
</organism>
<reference evidence="4" key="1">
    <citation type="journal article" date="2021" name="PeerJ">
        <title>Extensive microbial diversity within the chicken gut microbiome revealed by metagenomics and culture.</title>
        <authorList>
            <person name="Gilroy R."/>
            <person name="Ravi A."/>
            <person name="Getino M."/>
            <person name="Pursley I."/>
            <person name="Horton D.L."/>
            <person name="Alikhan N.F."/>
            <person name="Baker D."/>
            <person name="Gharbi K."/>
            <person name="Hall N."/>
            <person name="Watson M."/>
            <person name="Adriaenssens E.M."/>
            <person name="Foster-Nyarko E."/>
            <person name="Jarju S."/>
            <person name="Secka A."/>
            <person name="Antonio M."/>
            <person name="Oren A."/>
            <person name="Chaudhuri R.R."/>
            <person name="La Ragione R."/>
            <person name="Hildebrand F."/>
            <person name="Pallen M.J."/>
        </authorList>
    </citation>
    <scope>NUCLEOTIDE SEQUENCE</scope>
    <source>
        <strain evidence="4">14324</strain>
    </source>
</reference>
<feature type="compositionally biased region" description="Low complexity" evidence="1">
    <location>
        <begin position="64"/>
        <end position="105"/>
    </location>
</feature>
<dbReference type="EMBL" id="DXBU01000146">
    <property type="protein sequence ID" value="HIZ23307.1"/>
    <property type="molecule type" value="Genomic_DNA"/>
</dbReference>
<feature type="signal peptide" evidence="2">
    <location>
        <begin position="1"/>
        <end position="18"/>
    </location>
</feature>
<evidence type="ECO:0000256" key="1">
    <source>
        <dbReference type="SAM" id="MobiDB-lite"/>
    </source>
</evidence>
<feature type="chain" id="PRO_5039147289" description="DUF5722 domain-containing protein" evidence="2">
    <location>
        <begin position="19"/>
        <end position="647"/>
    </location>
</feature>
<protein>
    <recommendedName>
        <fullName evidence="3">DUF5722 domain-containing protein</fullName>
    </recommendedName>
</protein>
<evidence type="ECO:0000313" key="4">
    <source>
        <dbReference type="EMBL" id="HIZ23307.1"/>
    </source>
</evidence>
<dbReference type="SUPFAM" id="SSF51445">
    <property type="entry name" value="(Trans)glycosidases"/>
    <property type="match status" value="1"/>
</dbReference>
<dbReference type="Proteomes" id="UP000824041">
    <property type="component" value="Unassembled WGS sequence"/>
</dbReference>
<gene>
    <name evidence="4" type="ORF">IAA21_11005</name>
</gene>
<evidence type="ECO:0000256" key="2">
    <source>
        <dbReference type="SAM" id="SignalP"/>
    </source>
</evidence>
<dbReference type="AlphaFoldDB" id="A0A9D2DU69"/>
<evidence type="ECO:0000259" key="3">
    <source>
        <dbReference type="Pfam" id="PF18989"/>
    </source>
</evidence>
<feature type="domain" description="DUF5722" evidence="3">
    <location>
        <begin position="266"/>
        <end position="629"/>
    </location>
</feature>
<feature type="compositionally biased region" description="Polar residues" evidence="1">
    <location>
        <begin position="38"/>
        <end position="47"/>
    </location>
</feature>
<evidence type="ECO:0000313" key="5">
    <source>
        <dbReference type="Proteomes" id="UP000824041"/>
    </source>
</evidence>
<keyword evidence="2" id="KW-0732">Signal</keyword>